<reference evidence="1" key="2">
    <citation type="journal article" date="2015" name="Data Brief">
        <title>Shoot transcriptome of the giant reed, Arundo donax.</title>
        <authorList>
            <person name="Barrero R.A."/>
            <person name="Guerrero F.D."/>
            <person name="Moolhuijzen P."/>
            <person name="Goolsby J.A."/>
            <person name="Tidwell J."/>
            <person name="Bellgard S.E."/>
            <person name="Bellgard M.I."/>
        </authorList>
    </citation>
    <scope>NUCLEOTIDE SEQUENCE</scope>
    <source>
        <tissue evidence="1">Shoot tissue taken approximately 20 cm above the soil surface</tissue>
    </source>
</reference>
<protein>
    <submittedName>
        <fullName evidence="1">Uncharacterized protein</fullName>
    </submittedName>
</protein>
<evidence type="ECO:0000313" key="1">
    <source>
        <dbReference type="EMBL" id="JAD78533.1"/>
    </source>
</evidence>
<accession>A0A0A9CVS5</accession>
<dbReference type="EMBL" id="GBRH01219362">
    <property type="protein sequence ID" value="JAD78533.1"/>
    <property type="molecule type" value="Transcribed_RNA"/>
</dbReference>
<dbReference type="AlphaFoldDB" id="A0A0A9CVS5"/>
<name>A0A0A9CVS5_ARUDO</name>
<organism evidence="1">
    <name type="scientific">Arundo donax</name>
    <name type="common">Giant reed</name>
    <name type="synonym">Donax arundinaceus</name>
    <dbReference type="NCBI Taxonomy" id="35708"/>
    <lineage>
        <taxon>Eukaryota</taxon>
        <taxon>Viridiplantae</taxon>
        <taxon>Streptophyta</taxon>
        <taxon>Embryophyta</taxon>
        <taxon>Tracheophyta</taxon>
        <taxon>Spermatophyta</taxon>
        <taxon>Magnoliopsida</taxon>
        <taxon>Liliopsida</taxon>
        <taxon>Poales</taxon>
        <taxon>Poaceae</taxon>
        <taxon>PACMAD clade</taxon>
        <taxon>Arundinoideae</taxon>
        <taxon>Arundineae</taxon>
        <taxon>Arundo</taxon>
    </lineage>
</organism>
<proteinExistence type="predicted"/>
<reference evidence="1" key="1">
    <citation type="submission" date="2014-09" db="EMBL/GenBank/DDBJ databases">
        <authorList>
            <person name="Magalhaes I.L.F."/>
            <person name="Oliveira U."/>
            <person name="Santos F.R."/>
            <person name="Vidigal T.H.D.A."/>
            <person name="Brescovit A.D."/>
            <person name="Santos A.J."/>
        </authorList>
    </citation>
    <scope>NUCLEOTIDE SEQUENCE</scope>
    <source>
        <tissue evidence="1">Shoot tissue taken approximately 20 cm above the soil surface</tissue>
    </source>
</reference>
<sequence length="110" mass="12075">MRTNFQTGLVLPNSVWLWLHNPTATPVLVDRFQSPEVSQLVANSPTFPRLLPSLGDQSVCGRAEEMKKGENMMLYCTTCSAEVGNRRSSVYLGGWRGSSWSWGVAVAKGA</sequence>